<dbReference type="PROSITE" id="PS50106">
    <property type="entry name" value="PDZ"/>
    <property type="match status" value="1"/>
</dbReference>
<dbReference type="Pfam" id="PF13180">
    <property type="entry name" value="PDZ_2"/>
    <property type="match status" value="1"/>
</dbReference>
<dbReference type="InterPro" id="IPR027065">
    <property type="entry name" value="Lon_Prtase"/>
</dbReference>
<feature type="domain" description="PDZ" evidence="4">
    <location>
        <begin position="139"/>
        <end position="219"/>
    </location>
</feature>
<dbReference type="PANTHER" id="PTHR10046">
    <property type="entry name" value="ATP DEPENDENT LON PROTEASE FAMILY MEMBER"/>
    <property type="match status" value="1"/>
</dbReference>
<dbReference type="GO" id="GO:0006508">
    <property type="term" value="P:proteolysis"/>
    <property type="evidence" value="ECO:0007669"/>
    <property type="project" value="UniProtKB-KW"/>
</dbReference>
<accession>A0A3A3Z3U1</accession>
<name>A0A3A3Z3U1_9ACTN</name>
<comment type="similarity">
    <text evidence="1">Belongs to the peptidase S16 family.</text>
</comment>
<dbReference type="InterPro" id="IPR008269">
    <property type="entry name" value="Lon_proteolytic"/>
</dbReference>
<feature type="domain" description="Lon proteolytic" evidence="5">
    <location>
        <begin position="257"/>
        <end position="358"/>
    </location>
</feature>
<evidence type="ECO:0000313" key="6">
    <source>
        <dbReference type="EMBL" id="RJK98092.1"/>
    </source>
</evidence>
<dbReference type="CDD" id="cd06779">
    <property type="entry name" value="cpPDZ_Deg_HtrA-like"/>
    <property type="match status" value="1"/>
</dbReference>
<gene>
    <name evidence="6" type="ORF">D5H78_03945</name>
</gene>
<evidence type="ECO:0000313" key="7">
    <source>
        <dbReference type="Proteomes" id="UP000265614"/>
    </source>
</evidence>
<dbReference type="InterPro" id="IPR014721">
    <property type="entry name" value="Ribsml_uS5_D2-typ_fold_subgr"/>
</dbReference>
<dbReference type="EMBL" id="QZEZ01000001">
    <property type="protein sequence ID" value="RJK98092.1"/>
    <property type="molecule type" value="Genomic_DNA"/>
</dbReference>
<evidence type="ECO:0000256" key="3">
    <source>
        <dbReference type="SAM" id="Phobius"/>
    </source>
</evidence>
<comment type="catalytic activity">
    <reaction evidence="1">
        <text>Hydrolysis of proteins in presence of ATP.</text>
        <dbReference type="EC" id="3.4.21.53"/>
    </reaction>
</comment>
<dbReference type="GO" id="GO:0004252">
    <property type="term" value="F:serine-type endopeptidase activity"/>
    <property type="evidence" value="ECO:0007669"/>
    <property type="project" value="UniProtKB-UniRule"/>
</dbReference>
<keyword evidence="3" id="KW-0812">Transmembrane</keyword>
<evidence type="ECO:0000259" key="5">
    <source>
        <dbReference type="PROSITE" id="PS51786"/>
    </source>
</evidence>
<keyword evidence="1" id="KW-0645">Protease</keyword>
<dbReference type="InterPro" id="IPR036034">
    <property type="entry name" value="PDZ_sf"/>
</dbReference>
<dbReference type="Gene3D" id="2.30.42.10">
    <property type="match status" value="1"/>
</dbReference>
<dbReference type="SUPFAM" id="SSF54211">
    <property type="entry name" value="Ribosomal protein S5 domain 2-like"/>
    <property type="match status" value="1"/>
</dbReference>
<proteinExistence type="inferred from homology"/>
<dbReference type="InterPro" id="IPR020568">
    <property type="entry name" value="Ribosomal_Su5_D2-typ_SF"/>
</dbReference>
<dbReference type="Pfam" id="PF05362">
    <property type="entry name" value="Lon_C"/>
    <property type="match status" value="1"/>
</dbReference>
<keyword evidence="3" id="KW-1133">Transmembrane helix</keyword>
<dbReference type="Gene3D" id="3.30.230.10">
    <property type="match status" value="1"/>
</dbReference>
<evidence type="ECO:0000256" key="1">
    <source>
        <dbReference type="PROSITE-ProRule" id="PRU01122"/>
    </source>
</evidence>
<evidence type="ECO:0000259" key="4">
    <source>
        <dbReference type="PROSITE" id="PS50106"/>
    </source>
</evidence>
<dbReference type="SUPFAM" id="SSF50156">
    <property type="entry name" value="PDZ domain-like"/>
    <property type="match status" value="1"/>
</dbReference>
<feature type="region of interest" description="Disordered" evidence="2">
    <location>
        <begin position="1"/>
        <end position="23"/>
    </location>
</feature>
<dbReference type="RefSeq" id="WP_119949018.1">
    <property type="nucleotide sequence ID" value="NZ_QZEZ01000001.1"/>
</dbReference>
<organism evidence="6 7">
    <name type="scientific">Vallicoccus soli</name>
    <dbReference type="NCBI Taxonomy" id="2339232"/>
    <lineage>
        <taxon>Bacteria</taxon>
        <taxon>Bacillati</taxon>
        <taxon>Actinomycetota</taxon>
        <taxon>Actinomycetes</taxon>
        <taxon>Motilibacterales</taxon>
        <taxon>Vallicoccaceae</taxon>
        <taxon>Vallicoccus</taxon>
    </lineage>
</organism>
<comment type="caution">
    <text evidence="6">The sequence shown here is derived from an EMBL/GenBank/DDBJ whole genome shotgun (WGS) entry which is preliminary data.</text>
</comment>
<dbReference type="OrthoDB" id="2356897at2"/>
<keyword evidence="7" id="KW-1185">Reference proteome</keyword>
<dbReference type="GO" id="GO:0030163">
    <property type="term" value="P:protein catabolic process"/>
    <property type="evidence" value="ECO:0007669"/>
    <property type="project" value="InterPro"/>
</dbReference>
<dbReference type="PROSITE" id="PS51786">
    <property type="entry name" value="LON_PROTEOLYTIC"/>
    <property type="match status" value="1"/>
</dbReference>
<feature type="transmembrane region" description="Helical" evidence="3">
    <location>
        <begin position="27"/>
        <end position="52"/>
    </location>
</feature>
<dbReference type="InterPro" id="IPR001478">
    <property type="entry name" value="PDZ"/>
</dbReference>
<sequence length="370" mass="37933">MVSGPAVEQARDEQDGPPPRPAASRPVVLAASALVAVALAAVAALLPVPYVLLSPGPTANTIGEVDGTQLITVRGRETYPTAGHLDLTTVSVSGGPGRRVDLVQALRGWLDPAVAVVPEEQVYPEGTTEEQVQQTNARDMTSSQDDATAAALRQLGVPVDERATVAAVAPGSAADGVLRVGDVITAVDGRAVAGSARAAERVGDRSPGDLVELTVLRDGEESVQRVVTRPAEDDPERAVVGVQLGTTFDAPFEVEFGLEDVGGPSAGMMFALGIIDELTPGELNGGQYVAGTGEITPDGQVRPIGGIQQKLVAARDLGADLFLAPSGNCREVAAATPEGLRVTPVDSLGQALSALRALREDRADALPTCG</sequence>
<dbReference type="EC" id="3.4.21.53" evidence="1"/>
<dbReference type="Proteomes" id="UP000265614">
    <property type="component" value="Unassembled WGS sequence"/>
</dbReference>
<keyword evidence="1" id="KW-0378">Hydrolase</keyword>
<keyword evidence="3" id="KW-0472">Membrane</keyword>
<dbReference type="AlphaFoldDB" id="A0A3A3Z3U1"/>
<feature type="active site" evidence="1">
    <location>
        <position position="310"/>
    </location>
</feature>
<reference evidence="6 7" key="1">
    <citation type="submission" date="2018-09" db="EMBL/GenBank/DDBJ databases">
        <title>YIM 75000 draft genome.</title>
        <authorList>
            <person name="Tang S."/>
            <person name="Feng Y."/>
        </authorList>
    </citation>
    <scope>NUCLEOTIDE SEQUENCE [LARGE SCALE GENOMIC DNA]</scope>
    <source>
        <strain evidence="6 7">YIM 75000</strain>
    </source>
</reference>
<dbReference type="SMART" id="SM00228">
    <property type="entry name" value="PDZ"/>
    <property type="match status" value="1"/>
</dbReference>
<dbReference type="GO" id="GO:0004176">
    <property type="term" value="F:ATP-dependent peptidase activity"/>
    <property type="evidence" value="ECO:0007669"/>
    <property type="project" value="UniProtKB-UniRule"/>
</dbReference>
<dbReference type="GO" id="GO:0005524">
    <property type="term" value="F:ATP binding"/>
    <property type="evidence" value="ECO:0007669"/>
    <property type="project" value="InterPro"/>
</dbReference>
<keyword evidence="1" id="KW-0720">Serine protease</keyword>
<evidence type="ECO:0000256" key="2">
    <source>
        <dbReference type="SAM" id="MobiDB-lite"/>
    </source>
</evidence>
<feature type="active site" evidence="1">
    <location>
        <position position="265"/>
    </location>
</feature>
<protein>
    <recommendedName>
        <fullName evidence="1">endopeptidase La</fullName>
        <ecNumber evidence="1">3.4.21.53</ecNumber>
    </recommendedName>
</protein>